<evidence type="ECO:0000313" key="1">
    <source>
        <dbReference type="EMBL" id="TCU34129.1"/>
    </source>
</evidence>
<sequence>MTELRWEPFGGPKSWAAKCGEGTVALVTERIDGKFAWQITAVQMGWVGNGFGEASQSSTAKKAVERNWRRWLEHYGIICHV</sequence>
<accession>A0A4R3RIB4</accession>
<dbReference type="Proteomes" id="UP000295507">
    <property type="component" value="Unassembled WGS sequence"/>
</dbReference>
<organism evidence="1 2">
    <name type="scientific">Rhizobium azibense</name>
    <dbReference type="NCBI Taxonomy" id="1136135"/>
    <lineage>
        <taxon>Bacteria</taxon>
        <taxon>Pseudomonadati</taxon>
        <taxon>Pseudomonadota</taxon>
        <taxon>Alphaproteobacteria</taxon>
        <taxon>Hyphomicrobiales</taxon>
        <taxon>Rhizobiaceae</taxon>
        <taxon>Rhizobium/Agrobacterium group</taxon>
        <taxon>Rhizobium</taxon>
    </lineage>
</organism>
<comment type="caution">
    <text evidence="1">The sequence shown here is derived from an EMBL/GenBank/DDBJ whole genome shotgun (WGS) entry which is preliminary data.</text>
</comment>
<dbReference type="EMBL" id="SMBK01000013">
    <property type="protein sequence ID" value="TCU34129.1"/>
    <property type="molecule type" value="Genomic_DNA"/>
</dbReference>
<evidence type="ECO:0000313" key="2">
    <source>
        <dbReference type="Proteomes" id="UP000295507"/>
    </source>
</evidence>
<proteinExistence type="predicted"/>
<dbReference type="AlphaFoldDB" id="A0A4R3RIB4"/>
<name>A0A4R3RIB4_9HYPH</name>
<protein>
    <submittedName>
        <fullName evidence="1">Uncharacterized protein</fullName>
    </submittedName>
</protein>
<gene>
    <name evidence="1" type="ORF">EV129_113113</name>
</gene>
<reference evidence="1 2" key="1">
    <citation type="submission" date="2019-03" db="EMBL/GenBank/DDBJ databases">
        <title>Genomic Encyclopedia of Type Strains, Phase IV (KMG-V): Genome sequencing to study the core and pangenomes of soil and plant-associated prokaryotes.</title>
        <authorList>
            <person name="Whitman W."/>
        </authorList>
    </citation>
    <scope>NUCLEOTIDE SEQUENCE [LARGE SCALE GENOMIC DNA]</scope>
    <source>
        <strain evidence="1 2">IE4868</strain>
    </source>
</reference>